<reference evidence="1 2" key="1">
    <citation type="submission" date="2023-07" db="EMBL/GenBank/DDBJ databases">
        <title>Novel Shewanella species isolated from Baltic Sea sediments.</title>
        <authorList>
            <person name="Martin-Rodriguez A.J."/>
        </authorList>
    </citation>
    <scope>NUCLEOTIDE SEQUENCE [LARGE SCALE GENOMIC DNA]</scope>
    <source>
        <strain evidence="1 2">SP2S1-2</strain>
    </source>
</reference>
<organism evidence="1 2">
    <name type="scientific">Shewanella scandinavica</name>
    <dbReference type="NCBI Taxonomy" id="3063538"/>
    <lineage>
        <taxon>Bacteria</taxon>
        <taxon>Pseudomonadati</taxon>
        <taxon>Pseudomonadota</taxon>
        <taxon>Gammaproteobacteria</taxon>
        <taxon>Alteromonadales</taxon>
        <taxon>Shewanellaceae</taxon>
        <taxon>Shewanella</taxon>
    </lineage>
</organism>
<accession>A0ABU3FTS0</accession>
<dbReference type="InterPro" id="IPR020023">
    <property type="entry name" value="PseG"/>
</dbReference>
<gene>
    <name evidence="1" type="primary">pseG</name>
    <name evidence="1" type="ORF">Q4Q50_00395</name>
</gene>
<dbReference type="SUPFAM" id="SSF53756">
    <property type="entry name" value="UDP-Glycosyltransferase/glycogen phosphorylase"/>
    <property type="match status" value="1"/>
</dbReference>
<evidence type="ECO:0000313" key="1">
    <source>
        <dbReference type="EMBL" id="MDT3278769.1"/>
    </source>
</evidence>
<dbReference type="Proteomes" id="UP001249505">
    <property type="component" value="Unassembled WGS sequence"/>
</dbReference>
<dbReference type="EC" id="3.6.1.57" evidence="1"/>
<dbReference type="NCBIfam" id="TIGR03590">
    <property type="entry name" value="PseG"/>
    <property type="match status" value="1"/>
</dbReference>
<dbReference type="Gene3D" id="3.40.50.11190">
    <property type="match status" value="1"/>
</dbReference>
<protein>
    <submittedName>
        <fullName evidence="1">UDP-2,4-diacetamido-2,4, 6-trideoxy-beta-L-altropyranose hydrolase</fullName>
        <ecNumber evidence="1">3.6.1.57</ecNumber>
    </submittedName>
</protein>
<dbReference type="EMBL" id="JAUOES010000001">
    <property type="protein sequence ID" value="MDT3278769.1"/>
    <property type="molecule type" value="Genomic_DNA"/>
</dbReference>
<evidence type="ECO:0000313" key="2">
    <source>
        <dbReference type="Proteomes" id="UP001249505"/>
    </source>
</evidence>
<keyword evidence="1" id="KW-0378">Hydrolase</keyword>
<dbReference type="GO" id="GO:0016787">
    <property type="term" value="F:hydrolase activity"/>
    <property type="evidence" value="ECO:0007669"/>
    <property type="project" value="UniProtKB-KW"/>
</dbReference>
<sequence>MKRIVFRVNAGQGIGIGHLVRCAVLARELIQQGHKCLLVLGAVEQELSAFVEGLDYISLNLVSPTYQDESHDAALFLSVANNFYADWVVVDDYYLGRDWELLIKAHGYQVLSIDDLCRPHECDILLDVRWRGDNTSLYYQDKLPSHCMALLGPEFVLLSEHYEQAVIHSQPAEQPFTLLVGLGGGGDIVTIRKLVANLEPLAKRNQIKIQVILGPLFDDSLTFIAECADTPWVEPLIGIKELYPHLKACDLYIGAAGGILYQLLALNKPALTFSTAENQVTPIEQLEDIGHFFHVDQWCEQDVACLPEFVDAVIRHNGRVQGLLNSSRFHLDGLGAQRVVKAMMGEFTPEEKVKHSAQCIELILSKHHSLRPVSDRDINHYLDSRNLAANAQNMINVQPIPRLAHYAWWFNTQRESYLLSKNGQACLYIWHQVRQVAQLHFLIGGWFVCDDDTGFQDALLALNWQLTHCDKKYSGIPWIAVIHRENKYVKLMNDYLGFETIDETHPYASAIGTVFADAHYSQFFFVTRTTKPDPQLHNIQVVAK</sequence>
<name>A0ABU3FTS0_9GAMM</name>
<comment type="caution">
    <text evidence="1">The sequence shown here is derived from an EMBL/GenBank/DDBJ whole genome shotgun (WGS) entry which is preliminary data.</text>
</comment>
<dbReference type="RefSeq" id="WP_311897856.1">
    <property type="nucleotide sequence ID" value="NZ_JAUOES010000001.1"/>
</dbReference>
<proteinExistence type="predicted"/>
<keyword evidence="2" id="KW-1185">Reference proteome</keyword>
<dbReference type="Gene3D" id="3.40.50.2000">
    <property type="entry name" value="Glycogen Phosphorylase B"/>
    <property type="match status" value="1"/>
</dbReference>